<organism evidence="3 4">
    <name type="scientific">Rhizoctonia solani</name>
    <dbReference type="NCBI Taxonomy" id="456999"/>
    <lineage>
        <taxon>Eukaryota</taxon>
        <taxon>Fungi</taxon>
        <taxon>Dikarya</taxon>
        <taxon>Basidiomycota</taxon>
        <taxon>Agaricomycotina</taxon>
        <taxon>Agaricomycetes</taxon>
        <taxon>Cantharellales</taxon>
        <taxon>Ceratobasidiaceae</taxon>
        <taxon>Rhizoctonia</taxon>
    </lineage>
</organism>
<feature type="compositionally biased region" description="Basic and acidic residues" evidence="1">
    <location>
        <begin position="120"/>
        <end position="133"/>
    </location>
</feature>
<dbReference type="Pfam" id="PF20149">
    <property type="entry name" value="DUF6532"/>
    <property type="match status" value="1"/>
</dbReference>
<evidence type="ECO:0000313" key="4">
    <source>
        <dbReference type="Proteomes" id="UP000663843"/>
    </source>
</evidence>
<dbReference type="InterPro" id="IPR045341">
    <property type="entry name" value="DUF6532"/>
</dbReference>
<reference evidence="3" key="1">
    <citation type="submission" date="2021-01" db="EMBL/GenBank/DDBJ databases">
        <authorList>
            <person name="Kaushik A."/>
        </authorList>
    </citation>
    <scope>NUCLEOTIDE SEQUENCE</scope>
    <source>
        <strain evidence="3">AG2-2IIIB</strain>
    </source>
</reference>
<feature type="compositionally biased region" description="Acidic residues" evidence="1">
    <location>
        <begin position="220"/>
        <end position="236"/>
    </location>
</feature>
<feature type="domain" description="DUF6532" evidence="2">
    <location>
        <begin position="266"/>
        <end position="456"/>
    </location>
</feature>
<feature type="region of interest" description="Disordered" evidence="1">
    <location>
        <begin position="1"/>
        <end position="80"/>
    </location>
</feature>
<gene>
    <name evidence="3" type="ORF">RDB_LOCUS90701</name>
</gene>
<feature type="region of interest" description="Disordered" evidence="1">
    <location>
        <begin position="518"/>
        <end position="622"/>
    </location>
</feature>
<comment type="caution">
    <text evidence="3">The sequence shown here is derived from an EMBL/GenBank/DDBJ whole genome shotgun (WGS) entry which is preliminary data.</text>
</comment>
<feature type="compositionally biased region" description="Polar residues" evidence="1">
    <location>
        <begin position="524"/>
        <end position="537"/>
    </location>
</feature>
<feature type="compositionally biased region" description="Low complexity" evidence="1">
    <location>
        <begin position="552"/>
        <end position="568"/>
    </location>
</feature>
<sequence length="622" mass="68356">MSQGNPTREKRKPKDTPGISQFREMVAEGNKRRDTKEKNKTLKDQGVGSTIPESRKAAAQAKELQQGNTDDSSDEEFDAIGAEIRAEEARVDALRAKIATRDGLRFKKLRLMDEAELQKLWDQGERGNGKAKDPTPTFSNPPTSRVQPIGPAQRILAAPNSAKRKHSSTSAHSTAKSKPANKPAKGTSQGDKKTTNNQAAKSQTNADDSDGDKDSQDNGSDSEEDDEEDSEMEEGDCATKSGNGRKQRGKTSDFTGTVKKMVNHATIRVCAKLASAGMFCSAKEYRSIVSKSWAHAAAEFGVDAQSEKYRLRKKHKQAIRSRVNSFRSRIRDRLKSSIAVKYKLIEGRTGAAAKQHVQTLIKHAYHTKPNAAHGTGHFQHEFLFDAVYESYFTGQNPVGIVYSNWFDPMPLEAIAFVCSVIRWVIEQHETGKYVKVKMTFEKLREHYSELMDSLVAFKNGKQASRCAVVQSTLFLRSMEQAGCSVNEEETKSTDNVLSEKDFAEDTPTAEELKVLARGSAHRTFPSSSNTQLYQTNPSTNDSRHSTDDHDSPPSTSTASRESTTSLRTQPDCDGSVSLDHEELDDPPGSATKKGKPGPAAALKNGKLKITQRGGAAKKKGKV</sequence>
<evidence type="ECO:0000256" key="1">
    <source>
        <dbReference type="SAM" id="MobiDB-lite"/>
    </source>
</evidence>
<evidence type="ECO:0000259" key="2">
    <source>
        <dbReference type="Pfam" id="PF20149"/>
    </source>
</evidence>
<feature type="compositionally biased region" description="Polar residues" evidence="1">
    <location>
        <begin position="195"/>
        <end position="206"/>
    </location>
</feature>
<feature type="compositionally biased region" description="Polar residues" evidence="1">
    <location>
        <begin position="136"/>
        <end position="146"/>
    </location>
</feature>
<feature type="compositionally biased region" description="Basic and acidic residues" evidence="1">
    <location>
        <begin position="541"/>
        <end position="551"/>
    </location>
</feature>
<feature type="compositionally biased region" description="Basic and acidic residues" evidence="1">
    <location>
        <begin position="25"/>
        <end position="43"/>
    </location>
</feature>
<protein>
    <recommendedName>
        <fullName evidence="2">DUF6532 domain-containing protein</fullName>
    </recommendedName>
</protein>
<dbReference type="Proteomes" id="UP000663843">
    <property type="component" value="Unassembled WGS sequence"/>
</dbReference>
<feature type="region of interest" description="Disordered" evidence="1">
    <location>
        <begin position="120"/>
        <end position="252"/>
    </location>
</feature>
<feature type="compositionally biased region" description="Basic and acidic residues" evidence="1">
    <location>
        <begin position="488"/>
        <end position="503"/>
    </location>
</feature>
<dbReference type="AlphaFoldDB" id="A0A8H3BFS0"/>
<feature type="region of interest" description="Disordered" evidence="1">
    <location>
        <begin position="485"/>
        <end position="506"/>
    </location>
</feature>
<proteinExistence type="predicted"/>
<accession>A0A8H3BFS0</accession>
<feature type="compositionally biased region" description="Low complexity" evidence="1">
    <location>
        <begin position="586"/>
        <end position="604"/>
    </location>
</feature>
<evidence type="ECO:0000313" key="3">
    <source>
        <dbReference type="EMBL" id="CAE6455194.1"/>
    </source>
</evidence>
<feature type="compositionally biased region" description="Low complexity" evidence="1">
    <location>
        <begin position="168"/>
        <end position="180"/>
    </location>
</feature>
<name>A0A8H3BFS0_9AGAM</name>
<dbReference type="EMBL" id="CAJMWT010002809">
    <property type="protein sequence ID" value="CAE6455194.1"/>
    <property type="molecule type" value="Genomic_DNA"/>
</dbReference>